<gene>
    <name evidence="12" type="ORF">RM425_13045</name>
</gene>
<dbReference type="InterPro" id="IPR036514">
    <property type="entry name" value="SGNH_hydro_sf"/>
</dbReference>
<evidence type="ECO:0000256" key="7">
    <source>
        <dbReference type="ARBA" id="ARBA00023315"/>
    </source>
</evidence>
<accession>A0ABU2K9H4</accession>
<evidence type="ECO:0000256" key="9">
    <source>
        <dbReference type="SAM" id="Phobius"/>
    </source>
</evidence>
<evidence type="ECO:0000256" key="6">
    <source>
        <dbReference type="ARBA" id="ARBA00023136"/>
    </source>
</evidence>
<keyword evidence="4 9" id="KW-0812">Transmembrane</keyword>
<feature type="region of interest" description="Disordered" evidence="8">
    <location>
        <begin position="1"/>
        <end position="28"/>
    </location>
</feature>
<dbReference type="Pfam" id="PF19040">
    <property type="entry name" value="SGNH"/>
    <property type="match status" value="1"/>
</dbReference>
<feature type="transmembrane region" description="Helical" evidence="9">
    <location>
        <begin position="317"/>
        <end position="335"/>
    </location>
</feature>
<keyword evidence="5 9" id="KW-1133">Transmembrane helix</keyword>
<feature type="transmembrane region" description="Helical" evidence="9">
    <location>
        <begin position="355"/>
        <end position="375"/>
    </location>
</feature>
<feature type="transmembrane region" description="Helical" evidence="9">
    <location>
        <begin position="98"/>
        <end position="118"/>
    </location>
</feature>
<name>A0ABU2K9H4_9ACTN</name>
<evidence type="ECO:0000256" key="4">
    <source>
        <dbReference type="ARBA" id="ARBA00022692"/>
    </source>
</evidence>
<keyword evidence="13" id="KW-1185">Reference proteome</keyword>
<sequence length="724" mass="75793">MTSATAPVDPRRFAAGTAGGDEAPAREPHFRPDIQGLRAVAVGLVVADHVLGWPAGGFIGVDVFFVISGFLITSLLVRERSRTGRISFRAFYARRARRLLPAALLTLAATTAAAWFLFLSGRFQETVHDVVWAALFSANIKFARDGTDYFEAASAPSLVQHFWSLAVEEQFYLVWPALILLAFAAATVGRRARPGGGFRRFPAAALCVLLGAVTAASFAWSLHATAASPVTAYFSTFTRAWELGVGALVAVVATQLQRLPSLPAAVLAWSGLAFVLAAAFTIDEGTAFPGGAAALPVLGAALLLAWGGAPGGPGAQFALGSTPAGFLGAISYSLYLWHWPVLIIAGTLLTPDSVIVHAGVIATSLVLATVSFYCVEQPVLHTNWLLPSHRSVDAARARPVFVRARNVGLAAAAAALLGVGAVAVGPWSDSGNARAAAADAVAAANRTAAAQGMPSLTPLQQDIQAATLATEWPEDLEPGLDELPGYLSEQWGQGCLHVTEDNVGKCLYGDPDAEQSAVVLGDSFAAAWLPGLRQELVGKGWSVQSLTYGVCPNITAPTLYGGQTFTDCIEHRDWAIEHIVSRPPTLVVLSHSWRANLRPGADVGATYRGGLEEVVRTVQASGAKVVILGAPPGADSLLTCPTSLNGPDDCLRGPADTFASQMASEQEVAAATGVRAIDPEQWFCSGGRCPTIVGRTPVYADGLHLTAEYSERIGPDVVAAILQP</sequence>
<dbReference type="EMBL" id="JAVREI010000008">
    <property type="protein sequence ID" value="MDT0276832.1"/>
    <property type="molecule type" value="Genomic_DNA"/>
</dbReference>
<reference evidence="13" key="1">
    <citation type="submission" date="2023-07" db="EMBL/GenBank/DDBJ databases">
        <title>30 novel species of actinomycetes from the DSMZ collection.</title>
        <authorList>
            <person name="Nouioui I."/>
        </authorList>
    </citation>
    <scope>NUCLEOTIDE SEQUENCE [LARGE SCALE GENOMIC DNA]</scope>
    <source>
        <strain evidence="13">DSM 46792</strain>
    </source>
</reference>
<evidence type="ECO:0000256" key="2">
    <source>
        <dbReference type="ARBA" id="ARBA00022475"/>
    </source>
</evidence>
<dbReference type="GO" id="GO:0016746">
    <property type="term" value="F:acyltransferase activity"/>
    <property type="evidence" value="ECO:0007669"/>
    <property type="project" value="UniProtKB-KW"/>
</dbReference>
<dbReference type="RefSeq" id="WP_311345644.1">
    <property type="nucleotide sequence ID" value="NZ_JAVREI010000008.1"/>
</dbReference>
<organism evidence="12 13">
    <name type="scientific">Blastococcus goldschmidtiae</name>
    <dbReference type="NCBI Taxonomy" id="3075546"/>
    <lineage>
        <taxon>Bacteria</taxon>
        <taxon>Bacillati</taxon>
        <taxon>Actinomycetota</taxon>
        <taxon>Actinomycetes</taxon>
        <taxon>Geodermatophilales</taxon>
        <taxon>Geodermatophilaceae</taxon>
        <taxon>Blastococcus</taxon>
    </lineage>
</organism>
<dbReference type="InterPro" id="IPR002656">
    <property type="entry name" value="Acyl_transf_3_dom"/>
</dbReference>
<proteinExistence type="predicted"/>
<keyword evidence="7 12" id="KW-0012">Acyltransferase</keyword>
<keyword evidence="6 9" id="KW-0472">Membrane</keyword>
<dbReference type="InterPro" id="IPR050879">
    <property type="entry name" value="Acyltransferase_3"/>
</dbReference>
<feature type="transmembrane region" description="Helical" evidence="9">
    <location>
        <begin position="201"/>
        <end position="220"/>
    </location>
</feature>
<dbReference type="Proteomes" id="UP001183222">
    <property type="component" value="Unassembled WGS sequence"/>
</dbReference>
<dbReference type="PANTHER" id="PTHR23028">
    <property type="entry name" value="ACETYLTRANSFERASE"/>
    <property type="match status" value="1"/>
</dbReference>
<keyword evidence="3 12" id="KW-0808">Transferase</keyword>
<feature type="domain" description="Acyltransferase 3" evidence="10">
    <location>
        <begin position="33"/>
        <end position="368"/>
    </location>
</feature>
<feature type="transmembrane region" description="Helical" evidence="9">
    <location>
        <begin position="55"/>
        <end position="77"/>
    </location>
</feature>
<feature type="transmembrane region" description="Helical" evidence="9">
    <location>
        <begin position="288"/>
        <end position="305"/>
    </location>
</feature>
<evidence type="ECO:0000256" key="5">
    <source>
        <dbReference type="ARBA" id="ARBA00022989"/>
    </source>
</evidence>
<dbReference type="SUPFAM" id="SSF52266">
    <property type="entry name" value="SGNH hydrolase"/>
    <property type="match status" value="1"/>
</dbReference>
<dbReference type="InterPro" id="IPR043968">
    <property type="entry name" value="SGNH"/>
</dbReference>
<keyword evidence="2" id="KW-1003">Cell membrane</keyword>
<evidence type="ECO:0000313" key="12">
    <source>
        <dbReference type="EMBL" id="MDT0276832.1"/>
    </source>
</evidence>
<feature type="transmembrane region" description="Helical" evidence="9">
    <location>
        <begin position="232"/>
        <end position="252"/>
    </location>
</feature>
<dbReference type="Gene3D" id="3.40.50.1110">
    <property type="entry name" value="SGNH hydrolase"/>
    <property type="match status" value="1"/>
</dbReference>
<evidence type="ECO:0000259" key="11">
    <source>
        <dbReference type="Pfam" id="PF19040"/>
    </source>
</evidence>
<dbReference type="PANTHER" id="PTHR23028:SF53">
    <property type="entry name" value="ACYL_TRANSF_3 DOMAIN-CONTAINING PROTEIN"/>
    <property type="match status" value="1"/>
</dbReference>
<feature type="transmembrane region" description="Helical" evidence="9">
    <location>
        <begin position="171"/>
        <end position="189"/>
    </location>
</feature>
<evidence type="ECO:0000256" key="1">
    <source>
        <dbReference type="ARBA" id="ARBA00004651"/>
    </source>
</evidence>
<comment type="caution">
    <text evidence="12">The sequence shown here is derived from an EMBL/GenBank/DDBJ whole genome shotgun (WGS) entry which is preliminary data.</text>
</comment>
<comment type="subcellular location">
    <subcellularLocation>
        <location evidence="1">Cell membrane</location>
        <topology evidence="1">Multi-pass membrane protein</topology>
    </subcellularLocation>
</comment>
<evidence type="ECO:0000259" key="10">
    <source>
        <dbReference type="Pfam" id="PF01757"/>
    </source>
</evidence>
<evidence type="ECO:0000313" key="13">
    <source>
        <dbReference type="Proteomes" id="UP001183222"/>
    </source>
</evidence>
<evidence type="ECO:0000256" key="3">
    <source>
        <dbReference type="ARBA" id="ARBA00022679"/>
    </source>
</evidence>
<dbReference type="Pfam" id="PF01757">
    <property type="entry name" value="Acyl_transf_3"/>
    <property type="match status" value="1"/>
</dbReference>
<protein>
    <submittedName>
        <fullName evidence="12">Acyltransferase family protein</fullName>
        <ecNumber evidence="12">2.3.1.-</ecNumber>
    </submittedName>
</protein>
<feature type="domain" description="SGNH" evidence="11">
    <location>
        <begin position="501"/>
        <end position="717"/>
    </location>
</feature>
<feature type="transmembrane region" description="Helical" evidence="9">
    <location>
        <begin position="264"/>
        <end position="282"/>
    </location>
</feature>
<feature type="transmembrane region" description="Helical" evidence="9">
    <location>
        <begin position="406"/>
        <end position="427"/>
    </location>
</feature>
<dbReference type="EC" id="2.3.1.-" evidence="12"/>
<evidence type="ECO:0000256" key="8">
    <source>
        <dbReference type="SAM" id="MobiDB-lite"/>
    </source>
</evidence>